<protein>
    <submittedName>
        <fullName evidence="1">Uncharacterized protein</fullName>
    </submittedName>
</protein>
<reference evidence="1" key="1">
    <citation type="submission" date="2022-07" db="EMBL/GenBank/DDBJ databases">
        <title>Phylogenomic reconstructions and comparative analyses of Kickxellomycotina fungi.</title>
        <authorList>
            <person name="Reynolds N.K."/>
            <person name="Stajich J.E."/>
            <person name="Barry K."/>
            <person name="Grigoriev I.V."/>
            <person name="Crous P."/>
            <person name="Smith M.E."/>
        </authorList>
    </citation>
    <scope>NUCLEOTIDE SEQUENCE</scope>
    <source>
        <strain evidence="1">Benny 63K</strain>
    </source>
</reference>
<gene>
    <name evidence="1" type="ORF">LPJ66_009322</name>
</gene>
<accession>A0ACC1I7C5</accession>
<name>A0ACC1I7C5_9FUNG</name>
<evidence type="ECO:0000313" key="1">
    <source>
        <dbReference type="EMBL" id="KAJ1887055.1"/>
    </source>
</evidence>
<evidence type="ECO:0000313" key="2">
    <source>
        <dbReference type="Proteomes" id="UP001150581"/>
    </source>
</evidence>
<dbReference type="EMBL" id="JANBPG010002098">
    <property type="protein sequence ID" value="KAJ1887055.1"/>
    <property type="molecule type" value="Genomic_DNA"/>
</dbReference>
<sequence>MAMTAAAAVGPNSMSDRDSNRAIPTSTNQEEYSRTPLSLNQEQQEQRTSNSRSGEHLCLNGNNASSNMAYNRDPSFSSAQHRNSTPGFSPTTPGGASAYKNHGRSPLSAREGQFRPDPLGITGGGGVSNFANEGMVVSPRTLTNIQSPVDLTATTGGESSMADGNNSPVLASLAANATATRTKLNENLRKFMSNMRRN</sequence>
<keyword evidence="2" id="KW-1185">Reference proteome</keyword>
<dbReference type="Proteomes" id="UP001150581">
    <property type="component" value="Unassembled WGS sequence"/>
</dbReference>
<proteinExistence type="predicted"/>
<comment type="caution">
    <text evidence="1">The sequence shown here is derived from an EMBL/GenBank/DDBJ whole genome shotgun (WGS) entry which is preliminary data.</text>
</comment>
<organism evidence="1 2">
    <name type="scientific">Kickxella alabastrina</name>
    <dbReference type="NCBI Taxonomy" id="61397"/>
    <lineage>
        <taxon>Eukaryota</taxon>
        <taxon>Fungi</taxon>
        <taxon>Fungi incertae sedis</taxon>
        <taxon>Zoopagomycota</taxon>
        <taxon>Kickxellomycotina</taxon>
        <taxon>Kickxellomycetes</taxon>
        <taxon>Kickxellales</taxon>
        <taxon>Kickxellaceae</taxon>
        <taxon>Kickxella</taxon>
    </lineage>
</organism>